<evidence type="ECO:0000313" key="2">
    <source>
        <dbReference type="Proteomes" id="UP000663193"/>
    </source>
</evidence>
<protein>
    <submittedName>
        <fullName evidence="1">Uncharacterized protein</fullName>
    </submittedName>
</protein>
<gene>
    <name evidence="1" type="ORF">JI435_443150</name>
</gene>
<dbReference type="EMBL" id="CP069038">
    <property type="protein sequence ID" value="QRD04226.1"/>
    <property type="molecule type" value="Genomic_DNA"/>
</dbReference>
<accession>A0A7U2FJK0</accession>
<proteinExistence type="predicted"/>
<dbReference type="VEuPathDB" id="FungiDB:JI435_443150"/>
<keyword evidence="2" id="KW-1185">Reference proteome</keyword>
<reference evidence="2" key="1">
    <citation type="journal article" date="2021" name="BMC Genomics">
        <title>Chromosome-level genome assembly and manually-curated proteome of model necrotroph Parastagonospora nodorum Sn15 reveals a genome-wide trove of candidate effector homologs, and redundancy of virulence-related functions within an accessory chromosome.</title>
        <authorList>
            <person name="Bertazzoni S."/>
            <person name="Jones D.A.B."/>
            <person name="Phan H.T."/>
            <person name="Tan K.-C."/>
            <person name="Hane J.K."/>
        </authorList>
    </citation>
    <scope>NUCLEOTIDE SEQUENCE [LARGE SCALE GENOMIC DNA]</scope>
    <source>
        <strain evidence="2">SN15 / ATCC MYA-4574 / FGSC 10173)</strain>
    </source>
</reference>
<sequence length="81" mass="9208">MKILSKVFKKITQMTTWPQQTHAINAVVERQVVRKSTRNAKDARRMGVCARILSVEVISKLICDADCYPTFRALAIYPNAL</sequence>
<dbReference type="AlphaFoldDB" id="A0A7U2FJK0"/>
<evidence type="ECO:0000313" key="1">
    <source>
        <dbReference type="EMBL" id="QRD04226.1"/>
    </source>
</evidence>
<name>A0A7U2FJK0_PHANO</name>
<dbReference type="Proteomes" id="UP000663193">
    <property type="component" value="Chromosome 16"/>
</dbReference>
<organism evidence="1 2">
    <name type="scientific">Phaeosphaeria nodorum (strain SN15 / ATCC MYA-4574 / FGSC 10173)</name>
    <name type="common">Glume blotch fungus</name>
    <name type="synonym">Parastagonospora nodorum</name>
    <dbReference type="NCBI Taxonomy" id="321614"/>
    <lineage>
        <taxon>Eukaryota</taxon>
        <taxon>Fungi</taxon>
        <taxon>Dikarya</taxon>
        <taxon>Ascomycota</taxon>
        <taxon>Pezizomycotina</taxon>
        <taxon>Dothideomycetes</taxon>
        <taxon>Pleosporomycetidae</taxon>
        <taxon>Pleosporales</taxon>
        <taxon>Pleosporineae</taxon>
        <taxon>Phaeosphaeriaceae</taxon>
        <taxon>Parastagonospora</taxon>
    </lineage>
</organism>